<evidence type="ECO:0008006" key="6">
    <source>
        <dbReference type="Google" id="ProtNLM"/>
    </source>
</evidence>
<dbReference type="InterPro" id="IPR012340">
    <property type="entry name" value="NA-bd_OB-fold"/>
</dbReference>
<evidence type="ECO:0000256" key="3">
    <source>
        <dbReference type="SAM" id="MobiDB-lite"/>
    </source>
</evidence>
<evidence type="ECO:0000313" key="4">
    <source>
        <dbReference type="EMBL" id="CAI8046725.1"/>
    </source>
</evidence>
<dbReference type="InterPro" id="IPR000424">
    <property type="entry name" value="Primosome_PriB/ssb"/>
</dbReference>
<dbReference type="PROSITE" id="PS50935">
    <property type="entry name" value="SSB"/>
    <property type="match status" value="1"/>
</dbReference>
<dbReference type="EMBL" id="CASHTH010003584">
    <property type="protein sequence ID" value="CAI8046725.1"/>
    <property type="molecule type" value="Genomic_DNA"/>
</dbReference>
<dbReference type="SUPFAM" id="SSF50249">
    <property type="entry name" value="Nucleic acid-binding proteins"/>
    <property type="match status" value="1"/>
</dbReference>
<evidence type="ECO:0000313" key="5">
    <source>
        <dbReference type="Proteomes" id="UP001174909"/>
    </source>
</evidence>
<dbReference type="GO" id="GO:0003697">
    <property type="term" value="F:single-stranded DNA binding"/>
    <property type="evidence" value="ECO:0007669"/>
    <property type="project" value="InterPro"/>
</dbReference>
<dbReference type="AlphaFoldDB" id="A0AA35TE90"/>
<accession>A0AA35TE90</accession>
<dbReference type="Pfam" id="PF00436">
    <property type="entry name" value="SSB"/>
    <property type="match status" value="1"/>
</dbReference>
<sequence length="65" mass="6861">MNKITIIGNLGRDPEMHHSNSGQAMTRFSVATNLAIPPRPANSAKRSSGPTAPPPARPPRSVTTT</sequence>
<feature type="region of interest" description="Disordered" evidence="3">
    <location>
        <begin position="1"/>
        <end position="65"/>
    </location>
</feature>
<evidence type="ECO:0000256" key="1">
    <source>
        <dbReference type="ARBA" id="ARBA00023125"/>
    </source>
</evidence>
<feature type="compositionally biased region" description="Polar residues" evidence="3">
    <location>
        <begin position="19"/>
        <end position="32"/>
    </location>
</feature>
<keyword evidence="5" id="KW-1185">Reference proteome</keyword>
<reference evidence="4" key="1">
    <citation type="submission" date="2023-03" db="EMBL/GenBank/DDBJ databases">
        <authorList>
            <person name="Steffen K."/>
            <person name="Cardenas P."/>
        </authorList>
    </citation>
    <scope>NUCLEOTIDE SEQUENCE</scope>
</reference>
<gene>
    <name evidence="4" type="ORF">GBAR_LOCUS25832</name>
</gene>
<evidence type="ECO:0000256" key="2">
    <source>
        <dbReference type="PROSITE-ProRule" id="PRU00252"/>
    </source>
</evidence>
<organism evidence="4 5">
    <name type="scientific">Geodia barretti</name>
    <name type="common">Barrett's horny sponge</name>
    <dbReference type="NCBI Taxonomy" id="519541"/>
    <lineage>
        <taxon>Eukaryota</taxon>
        <taxon>Metazoa</taxon>
        <taxon>Porifera</taxon>
        <taxon>Demospongiae</taxon>
        <taxon>Heteroscleromorpha</taxon>
        <taxon>Tetractinellida</taxon>
        <taxon>Astrophorina</taxon>
        <taxon>Geodiidae</taxon>
        <taxon>Geodia</taxon>
    </lineage>
</organism>
<protein>
    <recommendedName>
        <fullName evidence="6">Single-stranded DNA-binding protein</fullName>
    </recommendedName>
</protein>
<proteinExistence type="predicted"/>
<name>A0AA35TE90_GEOBA</name>
<dbReference type="Gene3D" id="2.40.50.140">
    <property type="entry name" value="Nucleic acid-binding proteins"/>
    <property type="match status" value="1"/>
</dbReference>
<dbReference type="Proteomes" id="UP001174909">
    <property type="component" value="Unassembled WGS sequence"/>
</dbReference>
<comment type="caution">
    <text evidence="4">The sequence shown here is derived from an EMBL/GenBank/DDBJ whole genome shotgun (WGS) entry which is preliminary data.</text>
</comment>
<keyword evidence="1 2" id="KW-0238">DNA-binding</keyword>